<dbReference type="AlphaFoldDB" id="A0A834UB38"/>
<comment type="caution">
    <text evidence="1">The sequence shown here is derived from an EMBL/GenBank/DDBJ whole genome shotgun (WGS) entry which is preliminary data.</text>
</comment>
<evidence type="ECO:0000313" key="1">
    <source>
        <dbReference type="EMBL" id="KAF7427355.1"/>
    </source>
</evidence>
<accession>A0A834UB38</accession>
<reference evidence="1" key="1">
    <citation type="journal article" date="2020" name="G3 (Bethesda)">
        <title>High-Quality Assemblies for Three Invasive Social Wasps from the &lt;i&gt;Vespula&lt;/i&gt; Genus.</title>
        <authorList>
            <person name="Harrop T.W.R."/>
            <person name="Guhlin J."/>
            <person name="McLaughlin G.M."/>
            <person name="Permina E."/>
            <person name="Stockwell P."/>
            <person name="Gilligan J."/>
            <person name="Le Lec M.F."/>
            <person name="Gruber M.A.M."/>
            <person name="Quinn O."/>
            <person name="Lovegrove M."/>
            <person name="Duncan E.J."/>
            <person name="Remnant E.J."/>
            <person name="Van Eeckhoven J."/>
            <person name="Graham B."/>
            <person name="Knapp R.A."/>
            <person name="Langford K.W."/>
            <person name="Kronenberg Z."/>
            <person name="Press M.O."/>
            <person name="Eacker S.M."/>
            <person name="Wilson-Rankin E.E."/>
            <person name="Purcell J."/>
            <person name="Lester P.J."/>
            <person name="Dearden P.K."/>
        </authorList>
    </citation>
    <scope>NUCLEOTIDE SEQUENCE</scope>
    <source>
        <strain evidence="1">Volc-1</strain>
    </source>
</reference>
<sequence length="76" mass="8453">MKLSISPDLPAHFNEHDEASYRLSERGVAVGIIIVKSSFFAYRLYGARSFLRSKTHGNALYPYLGINGTQSSCDLN</sequence>
<protein>
    <submittedName>
        <fullName evidence="1">Uncharacterized protein</fullName>
    </submittedName>
</protein>
<organism evidence="1 2">
    <name type="scientific">Vespula pensylvanica</name>
    <name type="common">Western yellow jacket</name>
    <name type="synonym">Wasp</name>
    <dbReference type="NCBI Taxonomy" id="30213"/>
    <lineage>
        <taxon>Eukaryota</taxon>
        <taxon>Metazoa</taxon>
        <taxon>Ecdysozoa</taxon>
        <taxon>Arthropoda</taxon>
        <taxon>Hexapoda</taxon>
        <taxon>Insecta</taxon>
        <taxon>Pterygota</taxon>
        <taxon>Neoptera</taxon>
        <taxon>Endopterygota</taxon>
        <taxon>Hymenoptera</taxon>
        <taxon>Apocrita</taxon>
        <taxon>Aculeata</taxon>
        <taxon>Vespoidea</taxon>
        <taxon>Vespidae</taxon>
        <taxon>Vespinae</taxon>
        <taxon>Vespula</taxon>
    </lineage>
</organism>
<dbReference type="EMBL" id="JACSDY010000005">
    <property type="protein sequence ID" value="KAF7427355.1"/>
    <property type="molecule type" value="Genomic_DNA"/>
</dbReference>
<gene>
    <name evidence="1" type="ORF">H0235_007049</name>
</gene>
<proteinExistence type="predicted"/>
<dbReference type="Proteomes" id="UP000600918">
    <property type="component" value="Unassembled WGS sequence"/>
</dbReference>
<name>A0A834UB38_VESPE</name>
<evidence type="ECO:0000313" key="2">
    <source>
        <dbReference type="Proteomes" id="UP000600918"/>
    </source>
</evidence>
<keyword evidence="2" id="KW-1185">Reference proteome</keyword>